<feature type="transmembrane region" description="Helical" evidence="2">
    <location>
        <begin position="26"/>
        <end position="45"/>
    </location>
</feature>
<evidence type="ECO:0000313" key="3">
    <source>
        <dbReference type="EMBL" id="QHT94244.1"/>
    </source>
</evidence>
<dbReference type="EMBL" id="MN740217">
    <property type="protein sequence ID" value="QHT94244.1"/>
    <property type="molecule type" value="Genomic_DNA"/>
</dbReference>
<keyword evidence="2" id="KW-0812">Transmembrane</keyword>
<reference evidence="3" key="1">
    <citation type="journal article" date="2020" name="Nature">
        <title>Giant virus diversity and host interactions through global metagenomics.</title>
        <authorList>
            <person name="Schulz F."/>
            <person name="Roux S."/>
            <person name="Paez-Espino D."/>
            <person name="Jungbluth S."/>
            <person name="Walsh D.A."/>
            <person name="Denef V.J."/>
            <person name="McMahon K.D."/>
            <person name="Konstantinidis K.T."/>
            <person name="Eloe-Fadrosh E.A."/>
            <person name="Kyrpides N.C."/>
            <person name="Woyke T."/>
        </authorList>
    </citation>
    <scope>NUCLEOTIDE SEQUENCE</scope>
    <source>
        <strain evidence="3">GVMAG-M-3300024258-28</strain>
    </source>
</reference>
<dbReference type="AlphaFoldDB" id="A0A6C0IM37"/>
<feature type="coiled-coil region" evidence="1">
    <location>
        <begin position="139"/>
        <end position="166"/>
    </location>
</feature>
<organism evidence="3">
    <name type="scientific">viral metagenome</name>
    <dbReference type="NCBI Taxonomy" id="1070528"/>
    <lineage>
        <taxon>unclassified sequences</taxon>
        <taxon>metagenomes</taxon>
        <taxon>organismal metagenomes</taxon>
    </lineage>
</organism>
<proteinExistence type="predicted"/>
<feature type="transmembrane region" description="Helical" evidence="2">
    <location>
        <begin position="51"/>
        <end position="82"/>
    </location>
</feature>
<evidence type="ECO:0000256" key="1">
    <source>
        <dbReference type="SAM" id="Coils"/>
    </source>
</evidence>
<name>A0A6C0IM37_9ZZZZ</name>
<sequence>MKLSSKLSTKMVKGGKIFKNVIQSKVLLYFLSLLSIMNILFFGYVKDYQSVFVFIIIALLMSFFSKNMIIILLVALAFANLIKYVLHKKMFYEGLETMEDEGVELDNDENIDDIEKVLADAAEGEVNDEDEEQVETAKKEEKKELYNDLKKDMVEFEELQRNIMNNMKEIDPLLSKAENFVEKFEGYKKKLN</sequence>
<protein>
    <submittedName>
        <fullName evidence="3">Uncharacterized protein</fullName>
    </submittedName>
</protein>
<keyword evidence="1" id="KW-0175">Coiled coil</keyword>
<accession>A0A6C0IM37</accession>
<keyword evidence="2" id="KW-1133">Transmembrane helix</keyword>
<evidence type="ECO:0000256" key="2">
    <source>
        <dbReference type="SAM" id="Phobius"/>
    </source>
</evidence>
<keyword evidence="2" id="KW-0472">Membrane</keyword>